<gene>
    <name evidence="3" type="ORF">PIB30_038604</name>
</gene>
<evidence type="ECO:0000313" key="3">
    <source>
        <dbReference type="EMBL" id="MED6122310.1"/>
    </source>
</evidence>
<dbReference type="EMBL" id="JASCZI010030408">
    <property type="protein sequence ID" value="MED6122310.1"/>
    <property type="molecule type" value="Genomic_DNA"/>
</dbReference>
<evidence type="ECO:0000256" key="2">
    <source>
        <dbReference type="SAM" id="Phobius"/>
    </source>
</evidence>
<sequence>MATTTTTADATASTFPLSETEYEMVKHVIDVRVLEDLKLSDCTIYNVPCNLRKVNKEAYTPEMVSIGPIHFDKPELKPMQEHKQRYFHFFWKRVSNEQDMKKYKEFLESNEETIRQCYAHKFPEISKEKFVDMVLLDAVFIMELLLRNSWKLERSTHERDYRATRSFKKDHSDDYIVTQSWVNRNITRDLILLENQIPFFVLRQLYVDVVVPNERGEEISKHYSCFVDLAVHYFAFYDAQMSSCDETKRLLERNNQSNNKKKDDMNGSFLGSSRKKATALSMDRDNGYRNPKHFTDLIRYFYLPYEDFGQKSGCPESVLRTATKLQDSGITFEKVLDRRLLHITFEKKRILSSFLCLGCLPYMNHFKARFRIPQLKVNHTTECVLRNLIAFEQCHYPEEPYICNYVSLIDSLIHTQVDVELLVEKEVIVHELGSDKEVATLVNGLCKHVVANTTCYAGVINDLNKHYQRVWNRTMAALWLVYFRDPWRASSTVVGIAVLIFAVFNFLRVIRYFTGRSGT</sequence>
<keyword evidence="4" id="KW-1185">Reference proteome</keyword>
<dbReference type="Pfam" id="PF03140">
    <property type="entry name" value="DUF247"/>
    <property type="match status" value="1"/>
</dbReference>
<evidence type="ECO:0000313" key="4">
    <source>
        <dbReference type="Proteomes" id="UP001341840"/>
    </source>
</evidence>
<dbReference type="PANTHER" id="PTHR31170:SF9">
    <property type="entry name" value="PROTEIN, PUTATIVE (DUF247)-RELATED"/>
    <property type="match status" value="1"/>
</dbReference>
<reference evidence="3 4" key="1">
    <citation type="journal article" date="2023" name="Plants (Basel)">
        <title>Bridging the Gap: Combining Genomics and Transcriptomics Approaches to Understand Stylosanthes scabra, an Orphan Legume from the Brazilian Caatinga.</title>
        <authorList>
            <person name="Ferreira-Neto J.R.C."/>
            <person name="da Silva M.D."/>
            <person name="Binneck E."/>
            <person name="de Melo N.F."/>
            <person name="da Silva R.H."/>
            <person name="de Melo A.L.T.M."/>
            <person name="Pandolfi V."/>
            <person name="Bustamante F.O."/>
            <person name="Brasileiro-Vidal A.C."/>
            <person name="Benko-Iseppon A.M."/>
        </authorList>
    </citation>
    <scope>NUCLEOTIDE SEQUENCE [LARGE SCALE GENOMIC DNA]</scope>
    <source>
        <tissue evidence="3">Leaves</tissue>
    </source>
</reference>
<accession>A0ABU6REG0</accession>
<keyword evidence="2" id="KW-0812">Transmembrane</keyword>
<dbReference type="InterPro" id="IPR004158">
    <property type="entry name" value="DUF247_pln"/>
</dbReference>
<dbReference type="PANTHER" id="PTHR31170">
    <property type="entry name" value="BNAC04G53230D PROTEIN"/>
    <property type="match status" value="1"/>
</dbReference>
<proteinExistence type="predicted"/>
<feature type="region of interest" description="Disordered" evidence="1">
    <location>
        <begin position="252"/>
        <end position="272"/>
    </location>
</feature>
<organism evidence="3 4">
    <name type="scientific">Stylosanthes scabra</name>
    <dbReference type="NCBI Taxonomy" id="79078"/>
    <lineage>
        <taxon>Eukaryota</taxon>
        <taxon>Viridiplantae</taxon>
        <taxon>Streptophyta</taxon>
        <taxon>Embryophyta</taxon>
        <taxon>Tracheophyta</taxon>
        <taxon>Spermatophyta</taxon>
        <taxon>Magnoliopsida</taxon>
        <taxon>eudicotyledons</taxon>
        <taxon>Gunneridae</taxon>
        <taxon>Pentapetalae</taxon>
        <taxon>rosids</taxon>
        <taxon>fabids</taxon>
        <taxon>Fabales</taxon>
        <taxon>Fabaceae</taxon>
        <taxon>Papilionoideae</taxon>
        <taxon>50 kb inversion clade</taxon>
        <taxon>dalbergioids sensu lato</taxon>
        <taxon>Dalbergieae</taxon>
        <taxon>Pterocarpus clade</taxon>
        <taxon>Stylosanthes</taxon>
    </lineage>
</organism>
<comment type="caution">
    <text evidence="3">The sequence shown here is derived from an EMBL/GenBank/DDBJ whole genome shotgun (WGS) entry which is preliminary data.</text>
</comment>
<dbReference type="Proteomes" id="UP001341840">
    <property type="component" value="Unassembled WGS sequence"/>
</dbReference>
<name>A0ABU6REG0_9FABA</name>
<keyword evidence="2" id="KW-1133">Transmembrane helix</keyword>
<protein>
    <submittedName>
        <fullName evidence="3">Uncharacterized protein</fullName>
    </submittedName>
</protein>
<feature type="transmembrane region" description="Helical" evidence="2">
    <location>
        <begin position="487"/>
        <end position="507"/>
    </location>
</feature>
<evidence type="ECO:0000256" key="1">
    <source>
        <dbReference type="SAM" id="MobiDB-lite"/>
    </source>
</evidence>
<keyword evidence="2" id="KW-0472">Membrane</keyword>